<organism evidence="1 2">
    <name type="scientific">Dictyocaulus viviparus</name>
    <name type="common">Bovine lungworm</name>
    <dbReference type="NCBI Taxonomy" id="29172"/>
    <lineage>
        <taxon>Eukaryota</taxon>
        <taxon>Metazoa</taxon>
        <taxon>Ecdysozoa</taxon>
        <taxon>Nematoda</taxon>
        <taxon>Chromadorea</taxon>
        <taxon>Rhabditida</taxon>
        <taxon>Rhabditina</taxon>
        <taxon>Rhabditomorpha</taxon>
        <taxon>Strongyloidea</taxon>
        <taxon>Metastrongylidae</taxon>
        <taxon>Dictyocaulus</taxon>
    </lineage>
</organism>
<evidence type="ECO:0000313" key="1">
    <source>
        <dbReference type="EMBL" id="KJH40401.1"/>
    </source>
</evidence>
<name>A0A0D8XDA4_DICVI</name>
<reference evidence="2" key="2">
    <citation type="journal article" date="2016" name="Sci. Rep.">
        <title>Dictyocaulus viviparus genome, variome and transcriptome elucidate lungworm biology and support future intervention.</title>
        <authorList>
            <person name="McNulty S.N."/>
            <person name="Strube C."/>
            <person name="Rosa B.A."/>
            <person name="Martin J.C."/>
            <person name="Tyagi R."/>
            <person name="Choi Y.J."/>
            <person name="Wang Q."/>
            <person name="Hallsworth Pepin K."/>
            <person name="Zhang X."/>
            <person name="Ozersky P."/>
            <person name="Wilson R.K."/>
            <person name="Sternberg P.W."/>
            <person name="Gasser R.B."/>
            <person name="Mitreva M."/>
        </authorList>
    </citation>
    <scope>NUCLEOTIDE SEQUENCE [LARGE SCALE GENOMIC DNA]</scope>
    <source>
        <strain evidence="2">HannoverDv2000</strain>
    </source>
</reference>
<evidence type="ECO:0000313" key="2">
    <source>
        <dbReference type="Proteomes" id="UP000053766"/>
    </source>
</evidence>
<reference evidence="1 2" key="1">
    <citation type="submission" date="2013-11" db="EMBL/GenBank/DDBJ databases">
        <title>Draft genome of the bovine lungworm Dictyocaulus viviparus.</title>
        <authorList>
            <person name="Mitreva M."/>
        </authorList>
    </citation>
    <scope>NUCLEOTIDE SEQUENCE [LARGE SCALE GENOMIC DNA]</scope>
    <source>
        <strain evidence="1 2">HannoverDv2000</strain>
    </source>
</reference>
<dbReference type="AlphaFoldDB" id="A0A0D8XDA4"/>
<sequence>MTRNKTNKNHMSKRIFEEGLDQQQMLKQLRDSSIQGLNKKEYVLKADSAAQDQAAFRLCHADQIMNVPGVCVRKLLCCTSGMIWMREKHATYSGLIRLQMKSTEIHLGRTACDYTIC</sequence>
<dbReference type="EMBL" id="KN717253">
    <property type="protein sequence ID" value="KJH40401.1"/>
    <property type="molecule type" value="Genomic_DNA"/>
</dbReference>
<dbReference type="Proteomes" id="UP000053766">
    <property type="component" value="Unassembled WGS sequence"/>
</dbReference>
<protein>
    <submittedName>
        <fullName evidence="1">Uncharacterized protein</fullName>
    </submittedName>
</protein>
<accession>A0A0D8XDA4</accession>
<gene>
    <name evidence="1" type="ORF">DICVIV_13648</name>
</gene>
<keyword evidence="2" id="KW-1185">Reference proteome</keyword>
<proteinExistence type="predicted"/>